<dbReference type="Proteomes" id="UP001500457">
    <property type="component" value="Unassembled WGS sequence"/>
</dbReference>
<keyword evidence="2" id="KW-0560">Oxidoreductase</keyword>
<feature type="region of interest" description="Disordered" evidence="3">
    <location>
        <begin position="1"/>
        <end position="30"/>
    </location>
</feature>
<dbReference type="RefSeq" id="WP_274229629.1">
    <property type="nucleotide sequence ID" value="NZ_BAABHQ010000002.1"/>
</dbReference>
<dbReference type="InterPro" id="IPR036856">
    <property type="entry name" value="Ald_Oxase/Xan_DH_a/b_sf"/>
</dbReference>
<accession>A0ABP9DZ12</accession>
<keyword evidence="6" id="KW-1185">Reference proteome</keyword>
<evidence type="ECO:0000259" key="4">
    <source>
        <dbReference type="SMART" id="SM01008"/>
    </source>
</evidence>
<evidence type="ECO:0000313" key="5">
    <source>
        <dbReference type="EMBL" id="GAA4864260.1"/>
    </source>
</evidence>
<dbReference type="InterPro" id="IPR008274">
    <property type="entry name" value="AldOxase/xan_DH_MoCoBD1"/>
</dbReference>
<dbReference type="Gene3D" id="3.90.1170.50">
    <property type="entry name" value="Aldehyde oxidase/xanthine dehydrogenase, a/b hammerhead"/>
    <property type="match status" value="1"/>
</dbReference>
<proteinExistence type="predicted"/>
<reference evidence="6" key="1">
    <citation type="journal article" date="2019" name="Int. J. Syst. Evol. Microbiol.">
        <title>The Global Catalogue of Microorganisms (GCM) 10K type strain sequencing project: providing services to taxonomists for standard genome sequencing and annotation.</title>
        <authorList>
            <consortium name="The Broad Institute Genomics Platform"/>
            <consortium name="The Broad Institute Genome Sequencing Center for Infectious Disease"/>
            <person name="Wu L."/>
            <person name="Ma J."/>
        </authorList>
    </citation>
    <scope>NUCLEOTIDE SEQUENCE [LARGE SCALE GENOMIC DNA]</scope>
    <source>
        <strain evidence="6">JCM 17983</strain>
    </source>
</reference>
<sequence length="703" mass="73913">MTTASRPFVPRATGRPMTRPEGPQKVRGTAPYTVETPGTDALYLSPVQAGVARGRVTAIDTSAAEALDGVVAVLTHEDAPRLAREADADHGVLQSATIHQHGQYLAAVLATSSETAREAASLVTVDVVEEPHAAVLDEDSPEVYAPAALVVGATDDTRGDPETALADAEVVLRATYRTPMEHHQAMEPHATVARWEGERLVVHEATQAVSWTRQALAAAFGLEESSIEVISQHVGGGFGSKGGTHPNTVLTALAARVVPGRSVRYALTRQQTFDLVGYRPATVQHVALGADRDGRLTAITHDVVTQGSRIGEFVEPAAAFSRGMYAAEARRTTHRVVPLDIGAPTFMRAPGEAPGSFAGESAMDELAIELGIDPVELRVRNEPEVDPETGLPFSSRNLVACLRRGAERFGWAERDPAPRARLVDGWWHGTGVAAASFPVVRFPGSEATIRAVGGRDGDGDGPVGYAVEIAAAEIGQGARAALTAIAADALDVPVERIDLRIGDTAFGAAGPAGGSAGTTSWGATIVEAAERFRDKYGDDPDDGDEADASTPDNPWASDYAMHAYGAHFVEVAVHADTGEIRVPRMLGVFAAGRIVNPLTARSQFLGGMTWGLSAALHEESVLDDRFGHVVNRDLAGYHVATNADVGAVEVEWLDENDPYVNPMGTKGIGEIGIVGVAAAIANAAHHATGVRVRSLPITLDAFL</sequence>
<comment type="caution">
    <text evidence="5">The sequence shown here is derived from an EMBL/GenBank/DDBJ whole genome shotgun (WGS) entry which is preliminary data.</text>
</comment>
<dbReference type="SUPFAM" id="SSF54665">
    <property type="entry name" value="CO dehydrogenase molybdoprotein N-domain-like"/>
    <property type="match status" value="1"/>
</dbReference>
<dbReference type="SUPFAM" id="SSF56003">
    <property type="entry name" value="Molybdenum cofactor-binding domain"/>
    <property type="match status" value="1"/>
</dbReference>
<keyword evidence="1" id="KW-0500">Molybdenum</keyword>
<evidence type="ECO:0000256" key="3">
    <source>
        <dbReference type="SAM" id="MobiDB-lite"/>
    </source>
</evidence>
<feature type="domain" description="Aldehyde oxidase/xanthine dehydrogenase a/b hammerhead" evidence="4">
    <location>
        <begin position="27"/>
        <end position="131"/>
    </location>
</feature>
<protein>
    <submittedName>
        <fullName evidence="5">Xanthine dehydrogenase family protein molybdopterin-binding subunit</fullName>
    </submittedName>
</protein>
<gene>
    <name evidence="5" type="ORF">GCM10023203_10110</name>
</gene>
<feature type="region of interest" description="Disordered" evidence="3">
    <location>
        <begin position="534"/>
        <end position="554"/>
    </location>
</feature>
<dbReference type="Gene3D" id="3.30.365.10">
    <property type="entry name" value="Aldehyde oxidase/xanthine dehydrogenase, molybdopterin binding domain"/>
    <property type="match status" value="4"/>
</dbReference>
<dbReference type="PANTHER" id="PTHR11908">
    <property type="entry name" value="XANTHINE DEHYDROGENASE"/>
    <property type="match status" value="1"/>
</dbReference>
<dbReference type="InterPro" id="IPR046867">
    <property type="entry name" value="AldOxase/xan_DH_MoCoBD2"/>
</dbReference>
<name>A0ABP9DZ12_9PSEU</name>
<dbReference type="SMART" id="SM01008">
    <property type="entry name" value="Ald_Xan_dh_C"/>
    <property type="match status" value="1"/>
</dbReference>
<dbReference type="Pfam" id="PF02738">
    <property type="entry name" value="MoCoBD_1"/>
    <property type="match status" value="1"/>
</dbReference>
<dbReference type="InterPro" id="IPR016208">
    <property type="entry name" value="Ald_Oxase/xanthine_DH-like"/>
</dbReference>
<dbReference type="Pfam" id="PF20256">
    <property type="entry name" value="MoCoBD_2"/>
    <property type="match status" value="2"/>
</dbReference>
<dbReference type="PANTHER" id="PTHR11908:SF132">
    <property type="entry name" value="ALDEHYDE OXIDASE 1-RELATED"/>
    <property type="match status" value="1"/>
</dbReference>
<dbReference type="InterPro" id="IPR000674">
    <property type="entry name" value="Ald_Oxase/Xan_DH_a/b"/>
</dbReference>
<dbReference type="InterPro" id="IPR037165">
    <property type="entry name" value="AldOxase/xan_DH_Mopterin-bd_sf"/>
</dbReference>
<dbReference type="Pfam" id="PF01315">
    <property type="entry name" value="Ald_Xan_dh_C"/>
    <property type="match status" value="1"/>
</dbReference>
<evidence type="ECO:0000256" key="2">
    <source>
        <dbReference type="ARBA" id="ARBA00023002"/>
    </source>
</evidence>
<evidence type="ECO:0000256" key="1">
    <source>
        <dbReference type="ARBA" id="ARBA00022505"/>
    </source>
</evidence>
<organism evidence="5 6">
    <name type="scientific">Actinomycetospora straminea</name>
    <dbReference type="NCBI Taxonomy" id="663607"/>
    <lineage>
        <taxon>Bacteria</taxon>
        <taxon>Bacillati</taxon>
        <taxon>Actinomycetota</taxon>
        <taxon>Actinomycetes</taxon>
        <taxon>Pseudonocardiales</taxon>
        <taxon>Pseudonocardiaceae</taxon>
        <taxon>Actinomycetospora</taxon>
    </lineage>
</organism>
<dbReference type="EMBL" id="BAABHQ010000002">
    <property type="protein sequence ID" value="GAA4864260.1"/>
    <property type="molecule type" value="Genomic_DNA"/>
</dbReference>
<evidence type="ECO:0000313" key="6">
    <source>
        <dbReference type="Proteomes" id="UP001500457"/>
    </source>
</evidence>